<evidence type="ECO:0000256" key="1">
    <source>
        <dbReference type="SAM" id="MobiDB-lite"/>
    </source>
</evidence>
<accession>B0FXQ0</accession>
<proteinExistence type="predicted"/>
<feature type="region of interest" description="Disordered" evidence="1">
    <location>
        <begin position="1"/>
        <end position="42"/>
    </location>
</feature>
<organism evidence="2">
    <name type="scientific">Ambrosia asymptomatic virus 1 UKM-2007</name>
    <dbReference type="NCBI Taxonomy" id="490891"/>
    <lineage>
        <taxon>Viruses</taxon>
        <taxon>Riboviria</taxon>
        <taxon>Orthornavirae</taxon>
        <taxon>Kitrinoviricota</taxon>
        <taxon>Alsuviricetes</taxon>
        <taxon>Tymovirales</taxon>
        <taxon>Alphaflexiviridae</taxon>
        <taxon>Potexvirus</taxon>
        <taxon>Potexvirus nesignambrosiae</taxon>
    </lineage>
</organism>
<dbReference type="InterPro" id="IPR008891">
    <property type="entry name" value="Viral_NABP"/>
</dbReference>
<name>B0FXQ0_9VIRU</name>
<protein>
    <submittedName>
        <fullName evidence="2">Nucleic acid-binding protein</fullName>
    </submittedName>
</protein>
<dbReference type="EMBL" id="EU362850">
    <property type="protein sequence ID" value="ABY53445.1"/>
    <property type="molecule type" value="Genomic_RNA"/>
</dbReference>
<sequence length="256" mass="29039">MQLLTSSRASAMKPLSTRPMVSSDSPPMQKWQPRTPTDMSTCTAQARGPQIILHLPLRFIRVDSRGPVSNIWKLHNLALHRAPRVANAKSTTLNTRTYLMAHLNFLACLYFTKPSLPPELIQAIYKLGSGHCTEWNKSTQQPWGCGTSKSAIKRRIKRYNKCPNCGRERHPGRCKWSSSHVQQDIQDLLRIGDLLLGYRPNDLSDRTPTWNRLLSTRWPFLDSSALNNAAVVCAFSRVNFLCTDTDNFSVFSAHIY</sequence>
<feature type="compositionally biased region" description="Polar residues" evidence="1">
    <location>
        <begin position="19"/>
        <end position="42"/>
    </location>
</feature>
<reference evidence="2" key="2">
    <citation type="journal article" date="2008" name="J. Virol. Methods">
        <title>Evidence for novel viruses by analysis of nucleic acids in virus-like particle fractions from Ambrosia psilostachya.</title>
        <authorList>
            <person name="Melcher U."/>
            <person name="Muthukumar V."/>
            <person name="Wiley G.B."/>
            <person name="Min B.E."/>
            <person name="Palmer M.W."/>
            <person name="Verchot-Lubicz J."/>
            <person name="Ali A."/>
            <person name="Nelson R.S."/>
            <person name="Roe B.A."/>
            <person name="Thapa V."/>
            <person name="Pierce M.L."/>
        </authorList>
    </citation>
    <scope>NUCLEOTIDE SEQUENCE</scope>
    <source>
        <strain evidence="2">05TGP00321.Flex5</strain>
    </source>
</reference>
<dbReference type="Pfam" id="PF05515">
    <property type="entry name" value="Viral_NABP"/>
    <property type="match status" value="1"/>
</dbReference>
<evidence type="ECO:0000313" key="2">
    <source>
        <dbReference type="EMBL" id="ABY53445.1"/>
    </source>
</evidence>
<reference evidence="2" key="1">
    <citation type="submission" date="2007-12" db="EMBL/GenBank/DDBJ databases">
        <authorList>
            <person name="Melcher U.K."/>
            <person name="Muthukumar V."/>
            <person name="Wiley G.B."/>
            <person name="Min B.E."/>
            <person name="Palmer M.W."/>
            <person name="Verchot-Lubicz J."/>
            <person name="Nelson R.S."/>
            <person name="Roe B.A."/>
            <person name="Thapa V."/>
            <person name="Pierce M.L."/>
        </authorList>
    </citation>
    <scope>NUCLEOTIDE SEQUENCE</scope>
    <source>
        <strain evidence="2">05TGP00321.Flex5</strain>
    </source>
</reference>